<dbReference type="GO" id="GO:0005886">
    <property type="term" value="C:plasma membrane"/>
    <property type="evidence" value="ECO:0007669"/>
    <property type="project" value="UniProtKB-SubCell"/>
</dbReference>
<keyword evidence="6 7" id="KW-0472">Membrane</keyword>
<comment type="similarity">
    <text evidence="2">Belongs to the DoxX family.</text>
</comment>
<comment type="subcellular location">
    <subcellularLocation>
        <location evidence="1">Cell membrane</location>
        <topology evidence="1">Multi-pass membrane protein</topology>
    </subcellularLocation>
</comment>
<evidence type="ECO:0000313" key="9">
    <source>
        <dbReference type="Proteomes" id="UP000536720"/>
    </source>
</evidence>
<evidence type="ECO:0000256" key="6">
    <source>
        <dbReference type="ARBA" id="ARBA00023136"/>
    </source>
</evidence>
<dbReference type="AlphaFoldDB" id="A0A7Y6DFQ6"/>
<dbReference type="Proteomes" id="UP000536720">
    <property type="component" value="Unassembled WGS sequence"/>
</dbReference>
<reference evidence="8 9" key="1">
    <citation type="journal article" date="2020" name="Front. Plant Sci.">
        <title>Isolation of Rhizosphere Bacteria That Improve Quality and Water Stress Tolerance in Greenhouse Ornamentals.</title>
        <authorList>
            <person name="Nordstedt N.P."/>
            <person name="Jones M.L."/>
        </authorList>
    </citation>
    <scope>NUCLEOTIDE SEQUENCE [LARGE SCALE GENOMIC DNA]</scope>
    <source>
        <strain evidence="8 9">C7D2</strain>
    </source>
</reference>
<evidence type="ECO:0000256" key="1">
    <source>
        <dbReference type="ARBA" id="ARBA00004651"/>
    </source>
</evidence>
<feature type="transmembrane region" description="Helical" evidence="7">
    <location>
        <begin position="63"/>
        <end position="83"/>
    </location>
</feature>
<dbReference type="RefSeq" id="WP_175361512.1">
    <property type="nucleotide sequence ID" value="NZ_JABFMR010000001.1"/>
</dbReference>
<accession>A0A7Y6DFQ6</accession>
<keyword evidence="3" id="KW-1003">Cell membrane</keyword>
<name>A0A7Y6DFQ6_9PSED</name>
<gene>
    <name evidence="8" type="ORF">HNO91_02260</name>
</gene>
<evidence type="ECO:0000256" key="3">
    <source>
        <dbReference type="ARBA" id="ARBA00022475"/>
    </source>
</evidence>
<dbReference type="InterPro" id="IPR032808">
    <property type="entry name" value="DoxX"/>
</dbReference>
<dbReference type="PANTHER" id="PTHR33452:SF1">
    <property type="entry name" value="INNER MEMBRANE PROTEIN YPHA-RELATED"/>
    <property type="match status" value="1"/>
</dbReference>
<feature type="transmembrane region" description="Helical" evidence="7">
    <location>
        <begin position="119"/>
        <end position="142"/>
    </location>
</feature>
<feature type="transmembrane region" description="Helical" evidence="7">
    <location>
        <begin position="32"/>
        <end position="57"/>
    </location>
</feature>
<evidence type="ECO:0000256" key="2">
    <source>
        <dbReference type="ARBA" id="ARBA00006679"/>
    </source>
</evidence>
<dbReference type="Pfam" id="PF07681">
    <property type="entry name" value="DoxX"/>
    <property type="match status" value="1"/>
</dbReference>
<evidence type="ECO:0000256" key="7">
    <source>
        <dbReference type="SAM" id="Phobius"/>
    </source>
</evidence>
<organism evidence="8 9">
    <name type="scientific">Pseudomonas corrugata</name>
    <dbReference type="NCBI Taxonomy" id="47879"/>
    <lineage>
        <taxon>Bacteria</taxon>
        <taxon>Pseudomonadati</taxon>
        <taxon>Pseudomonadota</taxon>
        <taxon>Gammaproteobacteria</taxon>
        <taxon>Pseudomonadales</taxon>
        <taxon>Pseudomonadaceae</taxon>
        <taxon>Pseudomonas</taxon>
    </lineage>
</organism>
<feature type="transmembrane region" description="Helical" evidence="7">
    <location>
        <begin position="90"/>
        <end position="107"/>
    </location>
</feature>
<dbReference type="InterPro" id="IPR051907">
    <property type="entry name" value="DoxX-like_oxidoreductase"/>
</dbReference>
<evidence type="ECO:0000313" key="8">
    <source>
        <dbReference type="EMBL" id="NUT85226.1"/>
    </source>
</evidence>
<protein>
    <submittedName>
        <fullName evidence="8">DoxX family protein</fullName>
    </submittedName>
</protein>
<keyword evidence="4 7" id="KW-0812">Transmembrane</keyword>
<evidence type="ECO:0000256" key="5">
    <source>
        <dbReference type="ARBA" id="ARBA00022989"/>
    </source>
</evidence>
<sequence>MTHSNLSSSTLATTAIGSASTLSSSVVLSGRILLSAIFLLSGVSKISASAGMIAYIGSVGLPFPSLSLAIAILVEVGGGIALVLGYRTRLVAAGLALFSVATALAFHNQLGDQNQFIHFFKNIAMAGGLLQVVAFGAGRFSLDARRA</sequence>
<dbReference type="EMBL" id="JABFMR010000001">
    <property type="protein sequence ID" value="NUT85226.1"/>
    <property type="molecule type" value="Genomic_DNA"/>
</dbReference>
<proteinExistence type="inferred from homology"/>
<dbReference type="PANTHER" id="PTHR33452">
    <property type="entry name" value="OXIDOREDUCTASE CATD-RELATED"/>
    <property type="match status" value="1"/>
</dbReference>
<evidence type="ECO:0000256" key="4">
    <source>
        <dbReference type="ARBA" id="ARBA00022692"/>
    </source>
</evidence>
<comment type="caution">
    <text evidence="8">The sequence shown here is derived from an EMBL/GenBank/DDBJ whole genome shotgun (WGS) entry which is preliminary data.</text>
</comment>
<keyword evidence="5 7" id="KW-1133">Transmembrane helix</keyword>